<sequence length="77" mass="9069">MEEKESVAQVAEQMGQEEAKQKLAEALKEMAKRDPKQYKKIMAEMFPNTVLLDELHRPRLKANRKQRRMMKARGLVK</sequence>
<proteinExistence type="predicted"/>
<protein>
    <submittedName>
        <fullName evidence="1">Uncharacterized protein</fullName>
    </submittedName>
</protein>
<reference evidence="1" key="1">
    <citation type="submission" date="2024-07" db="EMBL/GenBank/DDBJ databases">
        <authorList>
            <person name="Bringhurst R.M."/>
            <person name="Homer T.E."/>
        </authorList>
    </citation>
    <scope>NUCLEOTIDE SEQUENCE</scope>
</reference>
<name>A0AB39CED9_9VIRU</name>
<organism evidence="1">
    <name type="scientific">Pseudomonas phage HRDY3</name>
    <dbReference type="NCBI Taxonomy" id="3236930"/>
    <lineage>
        <taxon>Viruses</taxon>
    </lineage>
</organism>
<accession>A0AB39CED9</accession>
<evidence type="ECO:0000313" key="1">
    <source>
        <dbReference type="EMBL" id="XDJ15215.1"/>
    </source>
</evidence>
<dbReference type="EMBL" id="PQ015379">
    <property type="protein sequence ID" value="XDJ15215.1"/>
    <property type="molecule type" value="Genomic_DNA"/>
</dbReference>